<reference evidence="3" key="1">
    <citation type="journal article" date="2020" name="New Phytol.">
        <title>Comparative genomics reveals dynamic genome evolution in host specialist ectomycorrhizal fungi.</title>
        <authorList>
            <person name="Lofgren L.A."/>
            <person name="Nguyen N.H."/>
            <person name="Vilgalys R."/>
            <person name="Ruytinx J."/>
            <person name="Liao H.L."/>
            <person name="Branco S."/>
            <person name="Kuo A."/>
            <person name="LaButti K."/>
            <person name="Lipzen A."/>
            <person name="Andreopoulos W."/>
            <person name="Pangilinan J."/>
            <person name="Riley R."/>
            <person name="Hundley H."/>
            <person name="Na H."/>
            <person name="Barry K."/>
            <person name="Grigoriev I.V."/>
            <person name="Stajich J.E."/>
            <person name="Kennedy P.G."/>
        </authorList>
    </citation>
    <scope>NUCLEOTIDE SEQUENCE</scope>
    <source>
        <strain evidence="3">DOB743</strain>
    </source>
</reference>
<feature type="transmembrane region" description="Helical" evidence="2">
    <location>
        <begin position="103"/>
        <end position="120"/>
    </location>
</feature>
<organism evidence="3 4">
    <name type="scientific">Suillus placidus</name>
    <dbReference type="NCBI Taxonomy" id="48579"/>
    <lineage>
        <taxon>Eukaryota</taxon>
        <taxon>Fungi</taxon>
        <taxon>Dikarya</taxon>
        <taxon>Basidiomycota</taxon>
        <taxon>Agaricomycotina</taxon>
        <taxon>Agaricomycetes</taxon>
        <taxon>Agaricomycetidae</taxon>
        <taxon>Boletales</taxon>
        <taxon>Suillineae</taxon>
        <taxon>Suillaceae</taxon>
        <taxon>Suillus</taxon>
    </lineage>
</organism>
<keyword evidence="2" id="KW-0472">Membrane</keyword>
<dbReference type="OrthoDB" id="10524932at2759"/>
<feature type="region of interest" description="Disordered" evidence="1">
    <location>
        <begin position="46"/>
        <end position="67"/>
    </location>
</feature>
<name>A0A9P6ZKH2_9AGAM</name>
<dbReference type="Proteomes" id="UP000714275">
    <property type="component" value="Unassembled WGS sequence"/>
</dbReference>
<feature type="region of interest" description="Disordered" evidence="1">
    <location>
        <begin position="1"/>
        <end position="31"/>
    </location>
</feature>
<comment type="caution">
    <text evidence="3">The sequence shown here is derived from an EMBL/GenBank/DDBJ whole genome shotgun (WGS) entry which is preliminary data.</text>
</comment>
<evidence type="ECO:0000313" key="3">
    <source>
        <dbReference type="EMBL" id="KAG1769538.1"/>
    </source>
</evidence>
<dbReference type="EMBL" id="JABBWD010000071">
    <property type="protein sequence ID" value="KAG1769538.1"/>
    <property type="molecule type" value="Genomic_DNA"/>
</dbReference>
<evidence type="ECO:0000256" key="1">
    <source>
        <dbReference type="SAM" id="MobiDB-lite"/>
    </source>
</evidence>
<evidence type="ECO:0000313" key="4">
    <source>
        <dbReference type="Proteomes" id="UP000714275"/>
    </source>
</evidence>
<keyword evidence="4" id="KW-1185">Reference proteome</keyword>
<gene>
    <name evidence="3" type="ORF">EV702DRAFT_695750</name>
</gene>
<keyword evidence="2" id="KW-1133">Transmembrane helix</keyword>
<dbReference type="AlphaFoldDB" id="A0A9P6ZKH2"/>
<proteinExistence type="predicted"/>
<keyword evidence="2" id="KW-0812">Transmembrane</keyword>
<protein>
    <submittedName>
        <fullName evidence="3">Uncharacterized protein</fullName>
    </submittedName>
</protein>
<evidence type="ECO:0000256" key="2">
    <source>
        <dbReference type="SAM" id="Phobius"/>
    </source>
</evidence>
<accession>A0A9P6ZKH2</accession>
<sequence length="150" mass="16986">MLGPLRPIRTKASFCPLRPGASPPKKLKATSSPRILHHVASLRLKKSPTTQSRRHSNRPSSLPPTTRHYMATTTVTHVHFIPFVSSFDLTFTRQTLNSSSHHGLISLACILSVFYFLLYMEVCVDLYSHLPVRTGSFSFFISSRDVYLFH</sequence>